<gene>
    <name evidence="2" type="ORF">C1SCF055_LOCUS34806</name>
</gene>
<keyword evidence="4" id="KW-1185">Reference proteome</keyword>
<dbReference type="EMBL" id="CAMXCT020004535">
    <property type="protein sequence ID" value="CAL1162823.1"/>
    <property type="molecule type" value="Genomic_DNA"/>
</dbReference>
<sequence length="690" mass="75403">MTARHGGNKKRTASSTQVPKDSKDSKGSKDRKAGVSIASRVSEKGGEAKRLRKDAAGAFWHSMDTEPGAWIDVLKENGELELPDLSESKHLANKAPQIMKLTGVSQLLLKEKRILVHGGSAFKSRVAKYVNIILNKIVPDDYADNDFLRVYVSEHFADGLAEDSVVEVEQAEGVIVVIEKSSQKSTALLPGDLVEVETQPGVWGSMAKVMQATETSLTIRHSHDQRQEEMVLSRVRRARSIAIFGPRRLAAAMKIVAAFEEESTGALGALHDNPYFQGQRLGVISEELPVKADVVQRLEKSPFLKQIMLATGSSIRFFMKPAGTAEAGKSRKRSVPCVLAGGSLQERWRGLQGVKIIALGMEEKRHPTLPPALLGDARRVSIPTDMVSVVVGKRMESLLELMKSTNTVIVPLREKAEEKDMLFEMILEDTGSEQKTSEIAILGEPSAQALAEVKVRSIVEKHHPGFAEKDVNFNNQAAAGFGVETMLLESELELIESRIELAKQLTGATGCSVEIAASRAFIAGMKTARALCQEYICWVNNGLQSHVPGLKRQDTAIRCKVDPELMDLPWLQQQLARLAIETSSVAFWDMEEGDTSSASRRLIFAGTVIAVRPGVVAGLLAKADALISKAEEYKEKKLSFEECCEASQAVKPVIIRSVQVPVVAKTLDRSGAQGKGGGWWRRDVLKKESA</sequence>
<dbReference type="OrthoDB" id="442135at2759"/>
<organism evidence="2">
    <name type="scientific">Cladocopium goreaui</name>
    <dbReference type="NCBI Taxonomy" id="2562237"/>
    <lineage>
        <taxon>Eukaryota</taxon>
        <taxon>Sar</taxon>
        <taxon>Alveolata</taxon>
        <taxon>Dinophyceae</taxon>
        <taxon>Suessiales</taxon>
        <taxon>Symbiodiniaceae</taxon>
        <taxon>Cladocopium</taxon>
    </lineage>
</organism>
<evidence type="ECO:0000256" key="1">
    <source>
        <dbReference type="SAM" id="MobiDB-lite"/>
    </source>
</evidence>
<evidence type="ECO:0000313" key="3">
    <source>
        <dbReference type="EMBL" id="CAL1162823.1"/>
    </source>
</evidence>
<proteinExistence type="predicted"/>
<evidence type="ECO:0000313" key="4">
    <source>
        <dbReference type="Proteomes" id="UP001152797"/>
    </source>
</evidence>
<dbReference type="AlphaFoldDB" id="A0A9P1GDW9"/>
<reference evidence="2" key="1">
    <citation type="submission" date="2022-10" db="EMBL/GenBank/DDBJ databases">
        <authorList>
            <person name="Chen Y."/>
            <person name="Dougan E. K."/>
            <person name="Chan C."/>
            <person name="Rhodes N."/>
            <person name="Thang M."/>
        </authorList>
    </citation>
    <scope>NUCLEOTIDE SEQUENCE</scope>
</reference>
<reference evidence="3" key="2">
    <citation type="submission" date="2024-04" db="EMBL/GenBank/DDBJ databases">
        <authorList>
            <person name="Chen Y."/>
            <person name="Shah S."/>
            <person name="Dougan E. K."/>
            <person name="Thang M."/>
            <person name="Chan C."/>
        </authorList>
    </citation>
    <scope>NUCLEOTIDE SEQUENCE [LARGE SCALE GENOMIC DNA]</scope>
</reference>
<protein>
    <submittedName>
        <fullName evidence="2">Uncharacterized protein</fullName>
    </submittedName>
</protein>
<comment type="caution">
    <text evidence="2">The sequence shown here is derived from an EMBL/GenBank/DDBJ whole genome shotgun (WGS) entry which is preliminary data.</text>
</comment>
<feature type="compositionally biased region" description="Basic and acidic residues" evidence="1">
    <location>
        <begin position="20"/>
        <end position="33"/>
    </location>
</feature>
<dbReference type="EMBL" id="CAMXCT030004535">
    <property type="protein sequence ID" value="CAL4796760.1"/>
    <property type="molecule type" value="Genomic_DNA"/>
</dbReference>
<evidence type="ECO:0000313" key="2">
    <source>
        <dbReference type="EMBL" id="CAI4009448.1"/>
    </source>
</evidence>
<dbReference type="Proteomes" id="UP001152797">
    <property type="component" value="Unassembled WGS sequence"/>
</dbReference>
<name>A0A9P1GDW9_9DINO</name>
<dbReference type="EMBL" id="CAMXCT010004535">
    <property type="protein sequence ID" value="CAI4009448.1"/>
    <property type="molecule type" value="Genomic_DNA"/>
</dbReference>
<feature type="compositionally biased region" description="Basic residues" evidence="1">
    <location>
        <begin position="1"/>
        <end position="12"/>
    </location>
</feature>
<feature type="region of interest" description="Disordered" evidence="1">
    <location>
        <begin position="1"/>
        <end position="49"/>
    </location>
</feature>
<accession>A0A9P1GDW9</accession>